<proteinExistence type="predicted"/>
<keyword evidence="2" id="KW-1185">Reference proteome</keyword>
<name>A0A8J3DXD0_9BACL</name>
<dbReference type="RefSeq" id="WP_188695423.1">
    <property type="nucleotide sequence ID" value="NZ_BMIR01000014.1"/>
</dbReference>
<evidence type="ECO:0000313" key="2">
    <source>
        <dbReference type="Proteomes" id="UP000628775"/>
    </source>
</evidence>
<gene>
    <name evidence="1" type="ORF">GCM10011391_28250</name>
</gene>
<dbReference type="AlphaFoldDB" id="A0A8J3DXD0"/>
<comment type="caution">
    <text evidence="1">The sequence shown here is derived from an EMBL/GenBank/DDBJ whole genome shotgun (WGS) entry which is preliminary data.</text>
</comment>
<protein>
    <submittedName>
        <fullName evidence="1">Uncharacterized protein</fullName>
    </submittedName>
</protein>
<evidence type="ECO:0000313" key="1">
    <source>
        <dbReference type="EMBL" id="GGE47847.1"/>
    </source>
</evidence>
<sequence length="91" mass="10469">MKFYEISEPYYALIKARSGEEAVKKYIEVVAGDESEFEILLEDCKLVPDYYASARFAQSRDEKGNLMDFDEVIEILESNETEILIMDGSLL</sequence>
<accession>A0A8J3DXD0</accession>
<dbReference type="Proteomes" id="UP000628775">
    <property type="component" value="Unassembled WGS sequence"/>
</dbReference>
<reference evidence="1" key="1">
    <citation type="journal article" date="2014" name="Int. J. Syst. Evol. Microbiol.">
        <title>Complete genome sequence of Corynebacterium casei LMG S-19264T (=DSM 44701T), isolated from a smear-ripened cheese.</title>
        <authorList>
            <consortium name="US DOE Joint Genome Institute (JGI-PGF)"/>
            <person name="Walter F."/>
            <person name="Albersmeier A."/>
            <person name="Kalinowski J."/>
            <person name="Ruckert C."/>
        </authorList>
    </citation>
    <scope>NUCLEOTIDE SEQUENCE</scope>
    <source>
        <strain evidence="1">CGMCC 1.15371</strain>
    </source>
</reference>
<reference evidence="1" key="2">
    <citation type="submission" date="2020-09" db="EMBL/GenBank/DDBJ databases">
        <authorList>
            <person name="Sun Q."/>
            <person name="Zhou Y."/>
        </authorList>
    </citation>
    <scope>NUCLEOTIDE SEQUENCE</scope>
    <source>
        <strain evidence="1">CGMCC 1.15371</strain>
    </source>
</reference>
<organism evidence="1 2">
    <name type="scientific">Pullulanibacillus camelliae</name>
    <dbReference type="NCBI Taxonomy" id="1707096"/>
    <lineage>
        <taxon>Bacteria</taxon>
        <taxon>Bacillati</taxon>
        <taxon>Bacillota</taxon>
        <taxon>Bacilli</taxon>
        <taxon>Bacillales</taxon>
        <taxon>Sporolactobacillaceae</taxon>
        <taxon>Pullulanibacillus</taxon>
    </lineage>
</organism>
<dbReference type="EMBL" id="BMIR01000014">
    <property type="protein sequence ID" value="GGE47847.1"/>
    <property type="molecule type" value="Genomic_DNA"/>
</dbReference>